<dbReference type="InterPro" id="IPR010634">
    <property type="entry name" value="DUF1223"/>
</dbReference>
<proteinExistence type="predicted"/>
<evidence type="ECO:0000313" key="3">
    <source>
        <dbReference type="Proteomes" id="UP001156664"/>
    </source>
</evidence>
<organism evidence="2 3">
    <name type="scientific">Limnobacter litoralis</name>
    <dbReference type="NCBI Taxonomy" id="481366"/>
    <lineage>
        <taxon>Bacteria</taxon>
        <taxon>Pseudomonadati</taxon>
        <taxon>Pseudomonadota</taxon>
        <taxon>Betaproteobacteria</taxon>
        <taxon>Burkholderiales</taxon>
        <taxon>Burkholderiaceae</taxon>
        <taxon>Limnobacter</taxon>
    </lineage>
</organism>
<comment type="caution">
    <text evidence="2">The sequence shown here is derived from an EMBL/GenBank/DDBJ whole genome shotgun (WGS) entry which is preliminary data.</text>
</comment>
<evidence type="ECO:0000313" key="2">
    <source>
        <dbReference type="EMBL" id="GLR27098.1"/>
    </source>
</evidence>
<evidence type="ECO:0008006" key="4">
    <source>
        <dbReference type="Google" id="ProtNLM"/>
    </source>
</evidence>
<name>A0ABQ5YRJ0_9BURK</name>
<reference evidence="3" key="1">
    <citation type="journal article" date="2019" name="Int. J. Syst. Evol. Microbiol.">
        <title>The Global Catalogue of Microorganisms (GCM) 10K type strain sequencing project: providing services to taxonomists for standard genome sequencing and annotation.</title>
        <authorList>
            <consortium name="The Broad Institute Genomics Platform"/>
            <consortium name="The Broad Institute Genome Sequencing Center for Infectious Disease"/>
            <person name="Wu L."/>
            <person name="Ma J."/>
        </authorList>
    </citation>
    <scope>NUCLEOTIDE SEQUENCE [LARGE SCALE GENOMIC DNA]</scope>
    <source>
        <strain evidence="3">NBRC 105857</strain>
    </source>
</reference>
<dbReference type="Proteomes" id="UP001156664">
    <property type="component" value="Unassembled WGS sequence"/>
</dbReference>
<dbReference type="PANTHER" id="PTHR36057">
    <property type="match status" value="1"/>
</dbReference>
<dbReference type="InterPro" id="IPR036249">
    <property type="entry name" value="Thioredoxin-like_sf"/>
</dbReference>
<dbReference type="SUPFAM" id="SSF52833">
    <property type="entry name" value="Thioredoxin-like"/>
    <property type="match status" value="1"/>
</dbReference>
<gene>
    <name evidence="2" type="ORF">GCM10007875_21890</name>
</gene>
<feature type="chain" id="PRO_5045119700" description="DUF1223 domain-containing protein" evidence="1">
    <location>
        <begin position="32"/>
        <end position="278"/>
    </location>
</feature>
<dbReference type="PANTHER" id="PTHR36057:SF1">
    <property type="entry name" value="LIPOPROTEIN LIPID ATTACHMENT SITE-LIKE PROTEIN, PUTATIVE (DUF1223)-RELATED"/>
    <property type="match status" value="1"/>
</dbReference>
<keyword evidence="1" id="KW-0732">Signal</keyword>
<sequence length="278" mass="30478">MNNIHSGSKSLKTLAPIAGVAIALIGSTASAAPVCQWQSPIHPMLVAELFTSEGCSSCPPAERWLSTTLKTGTLTDRVLPLAFHVDYWDYIGWKDPYASADYSARQYQWQKAGASQIVYTPEFIVSGREYRGWRNPATLRQMLSENANQKAPVTIQATVLKGQADRLSIQIEQEWQGQAPAGTQTTVFLYEDGLNQQVDSGENRGETLRHDAVVRAMLSAPKKPSGGATAQMNFPLQRDWVRHKLGLGIVVSGNQGQRIFQALNVPGLLAQCTEQPQN</sequence>
<feature type="signal peptide" evidence="1">
    <location>
        <begin position="1"/>
        <end position="31"/>
    </location>
</feature>
<dbReference type="Pfam" id="PF06764">
    <property type="entry name" value="DUF1223"/>
    <property type="match status" value="1"/>
</dbReference>
<dbReference type="RefSeq" id="WP_284281812.1">
    <property type="nucleotide sequence ID" value="NZ_BSOJ01000027.1"/>
</dbReference>
<dbReference type="EMBL" id="BSOJ01000027">
    <property type="protein sequence ID" value="GLR27098.1"/>
    <property type="molecule type" value="Genomic_DNA"/>
</dbReference>
<keyword evidence="3" id="KW-1185">Reference proteome</keyword>
<accession>A0ABQ5YRJ0</accession>
<protein>
    <recommendedName>
        <fullName evidence="4">DUF1223 domain-containing protein</fullName>
    </recommendedName>
</protein>
<evidence type="ECO:0000256" key="1">
    <source>
        <dbReference type="SAM" id="SignalP"/>
    </source>
</evidence>